<dbReference type="AlphaFoldDB" id="A0A2T7BGU0"/>
<evidence type="ECO:0000259" key="1">
    <source>
        <dbReference type="Pfam" id="PF20283"/>
    </source>
</evidence>
<comment type="caution">
    <text evidence="2">The sequence shown here is derived from an EMBL/GenBank/DDBJ whole genome shotgun (WGS) entry which is preliminary data.</text>
</comment>
<sequence>MEIPSHGAVAPALGYYYQAIYALKLLLESEEPDAYVSIETLDDVYFSDGSKKELHQLKHTVAEDAKITIKSDNLWRTLKVWCDYLSKNDPGGGYFVLSTVAEIGAKDTLQELLTFGSNREQFEKDLLEEAERVIEARKTTDLENVEKKLQEAKDKPLPYDKKYKGCLAFKSLTPSKRKLLLQRIRLNPGQFSMTEANEMVSSYIRKTTQPQNIGPLSEFILAWWDREAVRSLTNERQENIFLSELQEFISRKNAELFDDGFTDDALQISLPPITNPHPVHAKQLEIIDASDVQKKRSFTTEMKARIQREIWINKSLPSAKKLKNYDERLVEEWSYKFEETTVKKDSLSDDEIKEYGRKLLDWTHNEAHQQVASISHQYNNPDLVRGSYQMLSTKRSVGWHCNFLTLIPDATENE</sequence>
<name>A0A2T7BGU0_9BACT</name>
<keyword evidence="3" id="KW-1185">Reference proteome</keyword>
<reference evidence="2 3" key="1">
    <citation type="submission" date="2018-04" db="EMBL/GenBank/DDBJ databases">
        <title>Chitinophaga fuyangensis sp. nov., isolated from soil in a chemical factory.</title>
        <authorList>
            <person name="Chen K."/>
        </authorList>
    </citation>
    <scope>NUCLEOTIDE SEQUENCE [LARGE SCALE GENOMIC DNA]</scope>
    <source>
        <strain evidence="2 3">LY-1</strain>
    </source>
</reference>
<proteinExistence type="predicted"/>
<accession>A0A2T7BGU0</accession>
<dbReference type="InterPro" id="IPR046913">
    <property type="entry name" value="ABC-3C_CTD7"/>
</dbReference>
<dbReference type="Proteomes" id="UP000244450">
    <property type="component" value="Unassembled WGS sequence"/>
</dbReference>
<dbReference type="RefSeq" id="WP_108687339.1">
    <property type="nucleotide sequence ID" value="NZ_QCYK01000002.1"/>
</dbReference>
<dbReference type="Pfam" id="PF20283">
    <property type="entry name" value="CTD7"/>
    <property type="match status" value="1"/>
</dbReference>
<protein>
    <recommendedName>
        <fullName evidence="1">ABC-three component systems C-terminal domain-containing protein</fullName>
    </recommendedName>
</protein>
<dbReference type="EMBL" id="QCYK01000002">
    <property type="protein sequence ID" value="PUZ25499.1"/>
    <property type="molecule type" value="Genomic_DNA"/>
</dbReference>
<evidence type="ECO:0000313" key="2">
    <source>
        <dbReference type="EMBL" id="PUZ25499.1"/>
    </source>
</evidence>
<dbReference type="OrthoDB" id="2786695at2"/>
<gene>
    <name evidence="2" type="ORF">DCC81_14540</name>
</gene>
<feature type="domain" description="ABC-three component systems C-terminal" evidence="1">
    <location>
        <begin position="281"/>
        <end position="405"/>
    </location>
</feature>
<evidence type="ECO:0000313" key="3">
    <source>
        <dbReference type="Proteomes" id="UP000244450"/>
    </source>
</evidence>
<organism evidence="2 3">
    <name type="scientific">Chitinophaga parva</name>
    <dbReference type="NCBI Taxonomy" id="2169414"/>
    <lineage>
        <taxon>Bacteria</taxon>
        <taxon>Pseudomonadati</taxon>
        <taxon>Bacteroidota</taxon>
        <taxon>Chitinophagia</taxon>
        <taxon>Chitinophagales</taxon>
        <taxon>Chitinophagaceae</taxon>
        <taxon>Chitinophaga</taxon>
    </lineage>
</organism>